<evidence type="ECO:0000313" key="3">
    <source>
        <dbReference type="EMBL" id="SKA44775.1"/>
    </source>
</evidence>
<accession>A0A1T4TWE8</accession>
<sequence>MLKMNTKERKHFRIISWGGVGDALLLTPAFSAIKARFPDARLSVFYPREPHRQIFRHNPHIDSLKKFTFGHAPLSRIRYRLRPDAFMMPAYGALYPTKYYQKHAMKIIGEMIGLDLESPRVELYLQEEELAAGDRRLAAYKSPILMQTVTGCSANKNWPHEKWEALVASMPDHTFIQLGAKGEKPVAGAVNMTGLSFRESFAMMRSASAFVGVESCFAHASNAFQLPGVALFGPSAPVIWGHNNLTNLYRNASCGPCLDILLFEACPYGNGCMNFEVATVREALMKQLFTGKNTY</sequence>
<keyword evidence="1" id="KW-0328">Glycosyltransferase</keyword>
<gene>
    <name evidence="3" type="ORF">SAMN04488128_106472</name>
</gene>
<dbReference type="InterPro" id="IPR002201">
    <property type="entry name" value="Glyco_trans_9"/>
</dbReference>
<evidence type="ECO:0000256" key="2">
    <source>
        <dbReference type="ARBA" id="ARBA00022679"/>
    </source>
</evidence>
<dbReference type="Pfam" id="PF01075">
    <property type="entry name" value="Glyco_transf_9"/>
    <property type="match status" value="1"/>
</dbReference>
<name>A0A1T4TWE8_9BACT</name>
<dbReference type="GO" id="GO:0008713">
    <property type="term" value="F:ADP-heptose-lipopolysaccharide heptosyltransferase activity"/>
    <property type="evidence" value="ECO:0007669"/>
    <property type="project" value="TreeGrafter"/>
</dbReference>
<dbReference type="GO" id="GO:0009244">
    <property type="term" value="P:lipopolysaccharide core region biosynthetic process"/>
    <property type="evidence" value="ECO:0007669"/>
    <property type="project" value="TreeGrafter"/>
</dbReference>
<keyword evidence="2 3" id="KW-0808">Transferase</keyword>
<dbReference type="CDD" id="cd03789">
    <property type="entry name" value="GT9_LPS_heptosyltransferase"/>
    <property type="match status" value="1"/>
</dbReference>
<evidence type="ECO:0000256" key="1">
    <source>
        <dbReference type="ARBA" id="ARBA00022676"/>
    </source>
</evidence>
<dbReference type="SUPFAM" id="SSF53756">
    <property type="entry name" value="UDP-Glycosyltransferase/glycogen phosphorylase"/>
    <property type="match status" value="1"/>
</dbReference>
<dbReference type="Proteomes" id="UP000190367">
    <property type="component" value="Unassembled WGS sequence"/>
</dbReference>
<dbReference type="STRING" id="634771.SAMN04488128_106472"/>
<protein>
    <submittedName>
        <fullName evidence="3">ADP-heptose:LPS heptosyltransferase</fullName>
    </submittedName>
</protein>
<dbReference type="EMBL" id="FUWZ01000006">
    <property type="protein sequence ID" value="SKA44775.1"/>
    <property type="molecule type" value="Genomic_DNA"/>
</dbReference>
<proteinExistence type="predicted"/>
<keyword evidence="4" id="KW-1185">Reference proteome</keyword>
<dbReference type="InterPro" id="IPR051199">
    <property type="entry name" value="LPS_LOS_Heptosyltrfase"/>
</dbReference>
<dbReference type="GO" id="GO:0005829">
    <property type="term" value="C:cytosol"/>
    <property type="evidence" value="ECO:0007669"/>
    <property type="project" value="TreeGrafter"/>
</dbReference>
<dbReference type="AlphaFoldDB" id="A0A1T4TWE8"/>
<dbReference type="PANTHER" id="PTHR30160">
    <property type="entry name" value="TETRAACYLDISACCHARIDE 4'-KINASE-RELATED"/>
    <property type="match status" value="1"/>
</dbReference>
<dbReference type="Gene3D" id="3.40.50.2000">
    <property type="entry name" value="Glycogen Phosphorylase B"/>
    <property type="match status" value="2"/>
</dbReference>
<reference evidence="4" key="1">
    <citation type="submission" date="2017-02" db="EMBL/GenBank/DDBJ databases">
        <authorList>
            <person name="Varghese N."/>
            <person name="Submissions S."/>
        </authorList>
    </citation>
    <scope>NUCLEOTIDE SEQUENCE [LARGE SCALE GENOMIC DNA]</scope>
    <source>
        <strain evidence="4">DSM 22224</strain>
    </source>
</reference>
<organism evidence="3 4">
    <name type="scientific">Chitinophaga eiseniae</name>
    <dbReference type="NCBI Taxonomy" id="634771"/>
    <lineage>
        <taxon>Bacteria</taxon>
        <taxon>Pseudomonadati</taxon>
        <taxon>Bacteroidota</taxon>
        <taxon>Chitinophagia</taxon>
        <taxon>Chitinophagales</taxon>
        <taxon>Chitinophagaceae</taxon>
        <taxon>Chitinophaga</taxon>
    </lineage>
</organism>
<evidence type="ECO:0000313" key="4">
    <source>
        <dbReference type="Proteomes" id="UP000190367"/>
    </source>
</evidence>